<reference evidence="8" key="1">
    <citation type="submission" date="2021-01" db="UniProtKB">
        <authorList>
            <consortium name="EnsemblPlants"/>
        </authorList>
    </citation>
    <scope>IDENTIFICATION</scope>
</reference>
<dbReference type="Gene3D" id="4.10.280.10">
    <property type="entry name" value="Helix-loop-helix DNA-binding domain"/>
    <property type="match status" value="1"/>
</dbReference>
<keyword evidence="3" id="KW-0238">DNA-binding</keyword>
<feature type="region of interest" description="Disordered" evidence="6">
    <location>
        <begin position="102"/>
        <end position="211"/>
    </location>
</feature>
<dbReference type="AlphaFoldDB" id="A0A7N0T484"/>
<evidence type="ECO:0000256" key="5">
    <source>
        <dbReference type="ARBA" id="ARBA00023242"/>
    </source>
</evidence>
<dbReference type="GO" id="GO:0048766">
    <property type="term" value="P:root hair initiation"/>
    <property type="evidence" value="ECO:0007669"/>
    <property type="project" value="UniProtKB-ARBA"/>
</dbReference>
<dbReference type="InterPro" id="IPR036638">
    <property type="entry name" value="HLH_DNA-bd_sf"/>
</dbReference>
<dbReference type="GO" id="GO:0000981">
    <property type="term" value="F:DNA-binding transcription factor activity, RNA polymerase II-specific"/>
    <property type="evidence" value="ECO:0007669"/>
    <property type="project" value="TreeGrafter"/>
</dbReference>
<evidence type="ECO:0000313" key="9">
    <source>
        <dbReference type="Proteomes" id="UP000594263"/>
    </source>
</evidence>
<dbReference type="Proteomes" id="UP000594263">
    <property type="component" value="Unplaced"/>
</dbReference>
<feature type="compositionally biased region" description="Basic and acidic residues" evidence="6">
    <location>
        <begin position="154"/>
        <end position="165"/>
    </location>
</feature>
<keyword evidence="4" id="KW-0804">Transcription</keyword>
<dbReference type="FunFam" id="4.10.280.10:FF:000022">
    <property type="entry name" value="Basic helix-loop-helix transcription factor"/>
    <property type="match status" value="1"/>
</dbReference>
<dbReference type="PROSITE" id="PS50888">
    <property type="entry name" value="BHLH"/>
    <property type="match status" value="1"/>
</dbReference>
<keyword evidence="5" id="KW-0539">Nucleus</keyword>
<evidence type="ECO:0000256" key="3">
    <source>
        <dbReference type="ARBA" id="ARBA00023125"/>
    </source>
</evidence>
<dbReference type="CDD" id="cd11454">
    <property type="entry name" value="bHLH_AtIND_like"/>
    <property type="match status" value="1"/>
</dbReference>
<proteinExistence type="predicted"/>
<dbReference type="PANTHER" id="PTHR16223">
    <property type="entry name" value="TRANSCRIPTION FACTOR BHLH83-RELATED"/>
    <property type="match status" value="1"/>
</dbReference>
<evidence type="ECO:0000313" key="8">
    <source>
        <dbReference type="EnsemblPlants" id="Kaladp0022s0102.1.v1.1"/>
    </source>
</evidence>
<feature type="compositionally biased region" description="Polar residues" evidence="6">
    <location>
        <begin position="167"/>
        <end position="187"/>
    </location>
</feature>
<dbReference type="PANTHER" id="PTHR16223:SF274">
    <property type="entry name" value="TRANSCRIPTION FACTOR BHLH84"/>
    <property type="match status" value="1"/>
</dbReference>
<dbReference type="GO" id="GO:0046983">
    <property type="term" value="F:protein dimerization activity"/>
    <property type="evidence" value="ECO:0007669"/>
    <property type="project" value="InterPro"/>
</dbReference>
<dbReference type="InterPro" id="IPR045843">
    <property type="entry name" value="IND-like"/>
</dbReference>
<dbReference type="SMART" id="SM00353">
    <property type="entry name" value="HLH"/>
    <property type="match status" value="1"/>
</dbReference>
<dbReference type="EnsemblPlants" id="Kaladp0022s0102.1.v1.1">
    <property type="protein sequence ID" value="Kaladp0022s0102.1.v1.1"/>
    <property type="gene ID" value="Kaladp0022s0102.v1.1"/>
</dbReference>
<dbReference type="GO" id="GO:0005634">
    <property type="term" value="C:nucleus"/>
    <property type="evidence" value="ECO:0007669"/>
    <property type="project" value="UniProtKB-SubCell"/>
</dbReference>
<evidence type="ECO:0000259" key="7">
    <source>
        <dbReference type="PROSITE" id="PS50888"/>
    </source>
</evidence>
<dbReference type="SUPFAM" id="SSF47459">
    <property type="entry name" value="HLH, helix-loop-helix DNA-binding domain"/>
    <property type="match status" value="1"/>
</dbReference>
<dbReference type="GO" id="GO:0000978">
    <property type="term" value="F:RNA polymerase II cis-regulatory region sequence-specific DNA binding"/>
    <property type="evidence" value="ECO:0007669"/>
    <property type="project" value="TreeGrafter"/>
</dbReference>
<name>A0A7N0T484_KALFE</name>
<feature type="compositionally biased region" description="Basic and acidic residues" evidence="6">
    <location>
        <begin position="108"/>
        <end position="123"/>
    </location>
</feature>
<organism evidence="8 9">
    <name type="scientific">Kalanchoe fedtschenkoi</name>
    <name type="common">Lavender scallops</name>
    <name type="synonym">South American air plant</name>
    <dbReference type="NCBI Taxonomy" id="63787"/>
    <lineage>
        <taxon>Eukaryota</taxon>
        <taxon>Viridiplantae</taxon>
        <taxon>Streptophyta</taxon>
        <taxon>Embryophyta</taxon>
        <taxon>Tracheophyta</taxon>
        <taxon>Spermatophyta</taxon>
        <taxon>Magnoliopsida</taxon>
        <taxon>eudicotyledons</taxon>
        <taxon>Gunneridae</taxon>
        <taxon>Pentapetalae</taxon>
        <taxon>Saxifragales</taxon>
        <taxon>Crassulaceae</taxon>
        <taxon>Kalanchoe</taxon>
    </lineage>
</organism>
<feature type="compositionally biased region" description="Basic and acidic residues" evidence="6">
    <location>
        <begin position="136"/>
        <end position="146"/>
    </location>
</feature>
<comment type="subcellular location">
    <subcellularLocation>
        <location evidence="1">Nucleus</location>
    </subcellularLocation>
</comment>
<keyword evidence="2" id="KW-0805">Transcription regulation</keyword>
<protein>
    <recommendedName>
        <fullName evidence="7">BHLH domain-containing protein</fullName>
    </recommendedName>
</protein>
<dbReference type="Gramene" id="Kaladp0022s0102.1.v1.1">
    <property type="protein sequence ID" value="Kaladp0022s0102.1.v1.1"/>
    <property type="gene ID" value="Kaladp0022s0102.v1.1"/>
</dbReference>
<dbReference type="Pfam" id="PF00010">
    <property type="entry name" value="HLH"/>
    <property type="match status" value="1"/>
</dbReference>
<keyword evidence="9" id="KW-1185">Reference proteome</keyword>
<evidence type="ECO:0000256" key="6">
    <source>
        <dbReference type="SAM" id="MobiDB-lite"/>
    </source>
</evidence>
<evidence type="ECO:0000256" key="4">
    <source>
        <dbReference type="ARBA" id="ARBA00023163"/>
    </source>
</evidence>
<accession>A0A7N0T484</accession>
<evidence type="ECO:0000256" key="2">
    <source>
        <dbReference type="ARBA" id="ARBA00023015"/>
    </source>
</evidence>
<evidence type="ECO:0000256" key="1">
    <source>
        <dbReference type="ARBA" id="ARBA00004123"/>
    </source>
</evidence>
<sequence length="290" mass="31699">MEQLGGGSAMYEGEWSCLSKMYTTTEESDFMAQLLGGFNPPPFAQTLGNATRNFIDDNGGFADPADDSASSSFQLTQETSIFFPVCCEDDGEAECGANLSLSVASDPKSPEIKPVRDSADDKYVASSIKRAGKKSRNAEDATDRRNVKPRKTRKSDSRSEVDKDGAANNSQSSSLTCSETGESSSKPQPALNLNGRTRAGRGSATDPQSLYARKRRERINERLKTLQGLVPNGTKVDISTMLEEAVQYVKFLQLQIKLLSSDEMWMYAPLAYNGMETGLFDAKNLRVPPR</sequence>
<feature type="domain" description="BHLH" evidence="7">
    <location>
        <begin position="203"/>
        <end position="252"/>
    </location>
</feature>
<dbReference type="InterPro" id="IPR011598">
    <property type="entry name" value="bHLH_dom"/>
</dbReference>